<feature type="transmembrane region" description="Helical" evidence="1">
    <location>
        <begin position="259"/>
        <end position="277"/>
    </location>
</feature>
<gene>
    <name evidence="2" type="ORF">MU0083_002310</name>
</gene>
<dbReference type="PANTHER" id="PTHR40761:SF1">
    <property type="entry name" value="CONSERVED INTEGRAL MEMBRANE ALANINE VALINE AND LEUCINE RICH PROTEIN-RELATED"/>
    <property type="match status" value="1"/>
</dbReference>
<dbReference type="NCBIfam" id="NF038012">
    <property type="entry name" value="DMT_1"/>
    <property type="match status" value="1"/>
</dbReference>
<accession>A0ABN9N3S1</accession>
<organism evidence="2 3">
    <name type="scientific">[Mycobacterium] kokjensenii</name>
    <dbReference type="NCBI Taxonomy" id="3064287"/>
    <lineage>
        <taxon>Bacteria</taxon>
        <taxon>Bacillati</taxon>
        <taxon>Actinomycetota</taxon>
        <taxon>Actinomycetes</taxon>
        <taxon>Mycobacteriales</taxon>
        <taxon>Mycobacteriaceae</taxon>
        <taxon>Mycolicibacter</taxon>
    </lineage>
</organism>
<evidence type="ECO:0000313" key="3">
    <source>
        <dbReference type="Proteomes" id="UP001190336"/>
    </source>
</evidence>
<name>A0ABN9N3S1_9MYCO</name>
<evidence type="ECO:0000313" key="2">
    <source>
        <dbReference type="EMBL" id="CAJ1499948.1"/>
    </source>
</evidence>
<evidence type="ECO:0000256" key="1">
    <source>
        <dbReference type="SAM" id="Phobius"/>
    </source>
</evidence>
<dbReference type="EMBL" id="OY726394">
    <property type="protein sequence ID" value="CAJ1499948.1"/>
    <property type="molecule type" value="Genomic_DNA"/>
</dbReference>
<feature type="transmembrane region" description="Helical" evidence="1">
    <location>
        <begin position="105"/>
        <end position="124"/>
    </location>
</feature>
<dbReference type="PANTHER" id="PTHR40761">
    <property type="entry name" value="CONSERVED INTEGRAL MEMBRANE ALANINE VALINE AND LEUCINE RICH PROTEIN-RELATED"/>
    <property type="match status" value="1"/>
</dbReference>
<protein>
    <submittedName>
        <fullName evidence="2">DMT family transporter</fullName>
    </submittedName>
</protein>
<feature type="transmembrane region" description="Helical" evidence="1">
    <location>
        <begin position="136"/>
        <end position="155"/>
    </location>
</feature>
<dbReference type="RefSeq" id="WP_308473102.1">
    <property type="nucleotide sequence ID" value="NZ_OY726394.1"/>
</dbReference>
<dbReference type="Proteomes" id="UP001190336">
    <property type="component" value="Chromosome"/>
</dbReference>
<keyword evidence="1" id="KW-1133">Transmembrane helix</keyword>
<feature type="transmembrane region" description="Helical" evidence="1">
    <location>
        <begin position="203"/>
        <end position="221"/>
    </location>
</feature>
<reference evidence="2 3" key="1">
    <citation type="submission" date="2023-08" db="EMBL/GenBank/DDBJ databases">
        <authorList>
            <person name="Folkvardsen B D."/>
            <person name="Norman A."/>
        </authorList>
    </citation>
    <scope>NUCLEOTIDE SEQUENCE [LARGE SCALE GENOMIC DNA]</scope>
    <source>
        <strain evidence="2 3">Mu0083</strain>
    </source>
</reference>
<keyword evidence="1" id="KW-0472">Membrane</keyword>
<proteinExistence type="predicted"/>
<keyword evidence="1" id="KW-0812">Transmembrane</keyword>
<sequence>MAKETIVVLLALGAALFSAISDVLQQHSARRVGDQITGPAALFATLLTDRQWWVGSVAGVVALGLQAVALGLGSVLLVESLLVTSLLFALPLGARRSGHRLGRSVWVWSAVLVAAETLIITVGHPTAGQTRAPLDSWGTVIAILAPVMLLCLIGARVLAGRAVSAVLLAAVSATCWGVFAVLTKGVVDLIGHGWSTALAAPEPYAWVALALAGVVFQQASFRAGALTASLPTITVLEPLVAGTLGIVLLGEVLDPGRTGAFTLVLAVGTLVVAVVALSRDQAATVTDTAVAAAPAV</sequence>
<feature type="transmembrane region" description="Helical" evidence="1">
    <location>
        <begin position="162"/>
        <end position="183"/>
    </location>
</feature>
<keyword evidence="3" id="KW-1185">Reference proteome</keyword>
<feature type="transmembrane region" description="Helical" evidence="1">
    <location>
        <begin position="60"/>
        <end position="93"/>
    </location>
</feature>
<feature type="transmembrane region" description="Helical" evidence="1">
    <location>
        <begin position="233"/>
        <end position="253"/>
    </location>
</feature>